<gene>
    <name evidence="1" type="ORF">HRJ53_28130</name>
</gene>
<dbReference type="InterPro" id="IPR027417">
    <property type="entry name" value="P-loop_NTPase"/>
</dbReference>
<dbReference type="AlphaFoldDB" id="A0A7V8T058"/>
<accession>A0A7V8T058</accession>
<proteinExistence type="predicted"/>
<keyword evidence="2" id="KW-1185">Reference proteome</keyword>
<comment type="caution">
    <text evidence="1">The sequence shown here is derived from an EMBL/GenBank/DDBJ whole genome shotgun (WGS) entry which is preliminary data.</text>
</comment>
<evidence type="ECO:0000313" key="2">
    <source>
        <dbReference type="Proteomes" id="UP000567293"/>
    </source>
</evidence>
<dbReference type="Proteomes" id="UP000567293">
    <property type="component" value="Unassembled WGS sequence"/>
</dbReference>
<reference evidence="1" key="1">
    <citation type="submission" date="2020-06" db="EMBL/GenBank/DDBJ databases">
        <title>Legume-microbial interactions unlock mineral nutrients during tropical forest succession.</title>
        <authorList>
            <person name="Epihov D.Z."/>
        </authorList>
    </citation>
    <scope>NUCLEOTIDE SEQUENCE [LARGE SCALE GENOMIC DNA]</scope>
    <source>
        <strain evidence="1">Pan2503</strain>
    </source>
</reference>
<dbReference type="Gene3D" id="3.30.420.240">
    <property type="match status" value="1"/>
</dbReference>
<feature type="non-terminal residue" evidence="1">
    <location>
        <position position="497"/>
    </location>
</feature>
<dbReference type="EMBL" id="JACDQQ010002725">
    <property type="protein sequence ID" value="MBA0088874.1"/>
    <property type="molecule type" value="Genomic_DNA"/>
</dbReference>
<dbReference type="Gene3D" id="3.40.50.300">
    <property type="entry name" value="P-loop containing nucleotide triphosphate hydrolases"/>
    <property type="match status" value="1"/>
</dbReference>
<protein>
    <submittedName>
        <fullName evidence="1">Terminase</fullName>
    </submittedName>
</protein>
<evidence type="ECO:0000313" key="1">
    <source>
        <dbReference type="EMBL" id="MBA0088874.1"/>
    </source>
</evidence>
<name>A0A7V8T058_9BACT</name>
<organism evidence="1 2">
    <name type="scientific">Candidatus Acidiferrum panamense</name>
    <dbReference type="NCBI Taxonomy" id="2741543"/>
    <lineage>
        <taxon>Bacteria</taxon>
        <taxon>Pseudomonadati</taxon>
        <taxon>Acidobacteriota</taxon>
        <taxon>Terriglobia</taxon>
        <taxon>Candidatus Acidiferrales</taxon>
        <taxon>Candidatus Acidiferrum</taxon>
    </lineage>
</organism>
<sequence>MPGSPEFDLADWLASVSADPLAYVMGAFPWSEPNTRLENYAGPEPWQHNLLNQIRDGLPIDKAIQLATASGHGVGKSALVSWIIKWAADTKPDTRGVVTANTETQLKTKTWSELGKWHHMSITRDVFKLTATAYFHPDHERTWRIDMVPWSERNTEAFAGLHNQGRRILVIFDEASAIPDVIWETTEGALTDADTQILWAVFGNPTRNTGRFRECFAGGRFARAWLSRQVDSRAISFTDKTQIDRWIEVYGADSDFVRVRVLGTFPRTGEMEFISHATVSEAILREVDSYRHDPLVLGVDVARYGDNESVIYARKGRDAQTIPPIRLRGLDVVALSSRVAEEFHRLRASAIFVDGGGVGGGVVDTLRNLHVPCFDVQFGAKPSGSGFAIGETGTRYANKRAEMWGAMREWLKIGAIPNNADLRTQLVGPLYVFNIRNEIQLERKEDMRRRGLESPDIADALALTFAFPVSAHADAGGEGLHRPIVESEYNPYDPERM</sequence>